<sequence length="118" mass="13425">MRVTQAYQKTVFFTVILVISLKLCVLGQEIGTDHHQSDPNDPHGGVPMGVKSVACDDTKTSIEIDWDPRSSDEYTCTEDRKEPPKKGLHYYESVEIAQRPLHVCYPTEIKYSEDLPTR</sequence>
<gene>
    <name evidence="2" type="ORF">GSLYS_00016546001</name>
</gene>
<evidence type="ECO:0000313" key="2">
    <source>
        <dbReference type="EMBL" id="CAL1543012.1"/>
    </source>
</evidence>
<dbReference type="AlphaFoldDB" id="A0AAV2IE83"/>
<feature type="signal peptide" evidence="1">
    <location>
        <begin position="1"/>
        <end position="27"/>
    </location>
</feature>
<accession>A0AAV2IE83</accession>
<name>A0AAV2IE83_LYMST</name>
<keyword evidence="1" id="KW-0732">Signal</keyword>
<proteinExistence type="predicted"/>
<evidence type="ECO:0008006" key="4">
    <source>
        <dbReference type="Google" id="ProtNLM"/>
    </source>
</evidence>
<comment type="caution">
    <text evidence="2">The sequence shown here is derived from an EMBL/GenBank/DDBJ whole genome shotgun (WGS) entry which is preliminary data.</text>
</comment>
<feature type="chain" id="PRO_5043841979" description="Secreted protein" evidence="1">
    <location>
        <begin position="28"/>
        <end position="118"/>
    </location>
</feature>
<organism evidence="2 3">
    <name type="scientific">Lymnaea stagnalis</name>
    <name type="common">Great pond snail</name>
    <name type="synonym">Helix stagnalis</name>
    <dbReference type="NCBI Taxonomy" id="6523"/>
    <lineage>
        <taxon>Eukaryota</taxon>
        <taxon>Metazoa</taxon>
        <taxon>Spiralia</taxon>
        <taxon>Lophotrochozoa</taxon>
        <taxon>Mollusca</taxon>
        <taxon>Gastropoda</taxon>
        <taxon>Heterobranchia</taxon>
        <taxon>Euthyneura</taxon>
        <taxon>Panpulmonata</taxon>
        <taxon>Hygrophila</taxon>
        <taxon>Lymnaeoidea</taxon>
        <taxon>Lymnaeidae</taxon>
        <taxon>Lymnaea</taxon>
    </lineage>
</organism>
<reference evidence="2 3" key="1">
    <citation type="submission" date="2024-04" db="EMBL/GenBank/DDBJ databases">
        <authorList>
            <consortium name="Genoscope - CEA"/>
            <person name="William W."/>
        </authorList>
    </citation>
    <scope>NUCLEOTIDE SEQUENCE [LARGE SCALE GENOMIC DNA]</scope>
</reference>
<evidence type="ECO:0000256" key="1">
    <source>
        <dbReference type="SAM" id="SignalP"/>
    </source>
</evidence>
<keyword evidence="3" id="KW-1185">Reference proteome</keyword>
<evidence type="ECO:0000313" key="3">
    <source>
        <dbReference type="Proteomes" id="UP001497497"/>
    </source>
</evidence>
<dbReference type="Proteomes" id="UP001497497">
    <property type="component" value="Unassembled WGS sequence"/>
</dbReference>
<dbReference type="EMBL" id="CAXITT010000519">
    <property type="protein sequence ID" value="CAL1543012.1"/>
    <property type="molecule type" value="Genomic_DNA"/>
</dbReference>
<protein>
    <recommendedName>
        <fullName evidence="4">Secreted protein</fullName>
    </recommendedName>
</protein>